<dbReference type="PANTHER" id="PTHR33221:SF4">
    <property type="entry name" value="HTH-TYPE TRANSCRIPTIONAL REPRESSOR NSRR"/>
    <property type="match status" value="1"/>
</dbReference>
<proteinExistence type="predicted"/>
<organism evidence="2 3">
    <name type="scientific">Bordetella holmesii CDC-H585-BH</name>
    <dbReference type="NCBI Taxonomy" id="1331206"/>
    <lineage>
        <taxon>Bacteria</taxon>
        <taxon>Pseudomonadati</taxon>
        <taxon>Pseudomonadota</taxon>
        <taxon>Betaproteobacteria</taxon>
        <taxon>Burkholderiales</taxon>
        <taxon>Alcaligenaceae</taxon>
        <taxon>Bordetella</taxon>
    </lineage>
</organism>
<keyword evidence="1" id="KW-0238">DNA-binding</keyword>
<dbReference type="Gene3D" id="1.10.10.10">
    <property type="entry name" value="Winged helix-like DNA-binding domain superfamily/Winged helix DNA-binding domain"/>
    <property type="match status" value="1"/>
</dbReference>
<dbReference type="GeneID" id="93120539"/>
<sequence>MQLTRFSDFGLRVLMYLTQCRDRAKPVTIPEIAERFGISRNHLVKVVHFMSQQGWVAATRGKGGGLALARAADSYRVGQLLRVLEHQGALVDCGDPPCALEGACRLAGALNESLQRFYESLDRYTLAELVAPPTGAAIIRLHRAA</sequence>
<dbReference type="InterPro" id="IPR036390">
    <property type="entry name" value="WH_DNA-bd_sf"/>
</dbReference>
<dbReference type="Proteomes" id="UP000026682">
    <property type="component" value="Unassembled WGS sequence"/>
</dbReference>
<dbReference type="GO" id="GO:0003700">
    <property type="term" value="F:DNA-binding transcription factor activity"/>
    <property type="evidence" value="ECO:0007669"/>
    <property type="project" value="TreeGrafter"/>
</dbReference>
<dbReference type="AlphaFoldDB" id="A0A158M594"/>
<protein>
    <submittedName>
        <fullName evidence="2">Putative HTH-type transcriptional repressor NsrR</fullName>
    </submittedName>
</protein>
<dbReference type="PATRIC" id="fig|1331206.3.peg.1574"/>
<comment type="caution">
    <text evidence="2">The sequence shown here is derived from an EMBL/GenBank/DDBJ whole genome shotgun (WGS) entry which is preliminary data.</text>
</comment>
<dbReference type="InterPro" id="IPR000944">
    <property type="entry name" value="Tscrpt_reg_Rrf2"/>
</dbReference>
<evidence type="ECO:0000256" key="1">
    <source>
        <dbReference type="ARBA" id="ARBA00023125"/>
    </source>
</evidence>
<dbReference type="EMBL" id="JFZZ01000058">
    <property type="protein sequence ID" value="KAK95376.1"/>
    <property type="molecule type" value="Genomic_DNA"/>
</dbReference>
<dbReference type="InterPro" id="IPR036388">
    <property type="entry name" value="WH-like_DNA-bd_sf"/>
</dbReference>
<accession>A0A158M594</accession>
<dbReference type="PROSITE" id="PS51197">
    <property type="entry name" value="HTH_RRF2_2"/>
    <property type="match status" value="1"/>
</dbReference>
<gene>
    <name evidence="2" type="ORF">L497_0614</name>
</gene>
<dbReference type="PANTHER" id="PTHR33221">
    <property type="entry name" value="WINGED HELIX-TURN-HELIX TRANSCRIPTIONAL REGULATOR, RRF2 FAMILY"/>
    <property type="match status" value="1"/>
</dbReference>
<evidence type="ECO:0000313" key="2">
    <source>
        <dbReference type="EMBL" id="KAK95376.1"/>
    </source>
</evidence>
<dbReference type="GO" id="GO:0003677">
    <property type="term" value="F:DNA binding"/>
    <property type="evidence" value="ECO:0007669"/>
    <property type="project" value="UniProtKB-KW"/>
</dbReference>
<dbReference type="Pfam" id="PF02082">
    <property type="entry name" value="Rrf2"/>
    <property type="match status" value="1"/>
</dbReference>
<dbReference type="RefSeq" id="WP_005012967.1">
    <property type="nucleotide sequence ID" value="NZ_JFZZ01000058.1"/>
</dbReference>
<dbReference type="GO" id="GO:0005829">
    <property type="term" value="C:cytosol"/>
    <property type="evidence" value="ECO:0007669"/>
    <property type="project" value="TreeGrafter"/>
</dbReference>
<dbReference type="NCBIfam" id="TIGR00738">
    <property type="entry name" value="rrf2_super"/>
    <property type="match status" value="1"/>
</dbReference>
<evidence type="ECO:0000313" key="3">
    <source>
        <dbReference type="Proteomes" id="UP000026682"/>
    </source>
</evidence>
<dbReference type="SUPFAM" id="SSF46785">
    <property type="entry name" value="Winged helix' DNA-binding domain"/>
    <property type="match status" value="1"/>
</dbReference>
<reference evidence="2 3" key="1">
    <citation type="submission" date="2014-03" db="EMBL/GenBank/DDBJ databases">
        <title>Genome sequence of Bordetella holmseii.</title>
        <authorList>
            <person name="Harvill E."/>
            <person name="Goodfield L.L."/>
            <person name="Ivanov Y."/>
            <person name="Meyer J.A."/>
            <person name="Newth C."/>
            <person name="Cassiday P."/>
            <person name="Tondella M.L."/>
            <person name="Liao P."/>
            <person name="Zimmerman J."/>
            <person name="Meert K."/>
            <person name="Wessel D."/>
            <person name="Berger J."/>
            <person name="Dean J.M."/>
            <person name="Holubkov R."/>
            <person name="Burr J."/>
            <person name="Liu T."/>
            <person name="Brinkac L.M."/>
            <person name="Sanka R."/>
            <person name="Kim M."/>
            <person name="Losada L."/>
        </authorList>
    </citation>
    <scope>NUCLEOTIDE SEQUENCE [LARGE SCALE GENOMIC DNA]</scope>
    <source>
        <strain evidence="2 3">CDC-H585-BH</strain>
    </source>
</reference>
<dbReference type="STRING" id="35814.BBB42_06405"/>
<name>A0A158M594_9BORD</name>